<dbReference type="InterPro" id="IPR050091">
    <property type="entry name" value="PKS_NRPS_Biosynth_Enz"/>
</dbReference>
<feature type="region of interest" description="Disordered" evidence="5">
    <location>
        <begin position="791"/>
        <end position="816"/>
    </location>
</feature>
<dbReference type="SMART" id="SM00822">
    <property type="entry name" value="PKS_KR"/>
    <property type="match status" value="1"/>
</dbReference>
<dbReference type="SMART" id="SM00825">
    <property type="entry name" value="PKS_KS"/>
    <property type="match status" value="1"/>
</dbReference>
<dbReference type="InterPro" id="IPR013968">
    <property type="entry name" value="PKS_KR"/>
</dbReference>
<reference evidence="8 9" key="1">
    <citation type="journal article" date="2024" name="Front Chem Biol">
        <title>Unveiling the potential of Daldinia eschscholtzii MFLUCC 19-0629 through bioactivity and bioinformatics studies for enhanced sustainable agriculture production.</title>
        <authorList>
            <person name="Brooks S."/>
            <person name="Weaver J.A."/>
            <person name="Klomchit A."/>
            <person name="Alharthi S.A."/>
            <person name="Onlamun T."/>
            <person name="Nurani R."/>
            <person name="Vong T.K."/>
            <person name="Alberti F."/>
            <person name="Greco C."/>
        </authorList>
    </citation>
    <scope>NUCLEOTIDE SEQUENCE [LARGE SCALE GENOMIC DNA]</scope>
    <source>
        <strain evidence="8">MFLUCC 19-0629</strain>
    </source>
</reference>
<evidence type="ECO:0000256" key="5">
    <source>
        <dbReference type="SAM" id="MobiDB-lite"/>
    </source>
</evidence>
<keyword evidence="9" id="KW-1185">Reference proteome</keyword>
<evidence type="ECO:0000259" key="6">
    <source>
        <dbReference type="PROSITE" id="PS50075"/>
    </source>
</evidence>
<dbReference type="InterPro" id="IPR036736">
    <property type="entry name" value="ACP-like_sf"/>
</dbReference>
<evidence type="ECO:0000256" key="2">
    <source>
        <dbReference type="ARBA" id="ARBA00022553"/>
    </source>
</evidence>
<dbReference type="SUPFAM" id="SSF53901">
    <property type="entry name" value="Thiolase-like"/>
    <property type="match status" value="1"/>
</dbReference>
<name>A0AAX6MDK4_9PEZI</name>
<evidence type="ECO:0000256" key="4">
    <source>
        <dbReference type="ARBA" id="ARBA00023002"/>
    </source>
</evidence>
<dbReference type="CDD" id="cd00833">
    <property type="entry name" value="PKS"/>
    <property type="match status" value="1"/>
</dbReference>
<dbReference type="PROSITE" id="PS52004">
    <property type="entry name" value="KS3_2"/>
    <property type="match status" value="1"/>
</dbReference>
<feature type="domain" description="Ketosynthase family 3 (KS3)" evidence="7">
    <location>
        <begin position="1"/>
        <end position="370"/>
    </location>
</feature>
<evidence type="ECO:0000313" key="9">
    <source>
        <dbReference type="Proteomes" id="UP001369815"/>
    </source>
</evidence>
<dbReference type="SUPFAM" id="SSF51735">
    <property type="entry name" value="NAD(P)-binding Rossmann-fold domains"/>
    <property type="match status" value="1"/>
</dbReference>
<dbReference type="AlphaFoldDB" id="A0AAX6MDK4"/>
<dbReference type="InterPro" id="IPR018201">
    <property type="entry name" value="Ketoacyl_synth_AS"/>
</dbReference>
<comment type="caution">
    <text evidence="8">The sequence shown here is derived from an EMBL/GenBank/DDBJ whole genome shotgun (WGS) entry which is preliminary data.</text>
</comment>
<dbReference type="GO" id="GO:0004312">
    <property type="term" value="F:fatty acid synthase activity"/>
    <property type="evidence" value="ECO:0007669"/>
    <property type="project" value="TreeGrafter"/>
</dbReference>
<organism evidence="8 9">
    <name type="scientific">Daldinia eschscholtzii</name>
    <dbReference type="NCBI Taxonomy" id="292717"/>
    <lineage>
        <taxon>Eukaryota</taxon>
        <taxon>Fungi</taxon>
        <taxon>Dikarya</taxon>
        <taxon>Ascomycota</taxon>
        <taxon>Pezizomycotina</taxon>
        <taxon>Sordariomycetes</taxon>
        <taxon>Xylariomycetidae</taxon>
        <taxon>Xylariales</taxon>
        <taxon>Hypoxylaceae</taxon>
        <taxon>Daldinia</taxon>
    </lineage>
</organism>
<dbReference type="GO" id="GO:0044550">
    <property type="term" value="P:secondary metabolite biosynthetic process"/>
    <property type="evidence" value="ECO:0007669"/>
    <property type="project" value="UniProtKB-ARBA"/>
</dbReference>
<dbReference type="Pfam" id="PF23297">
    <property type="entry name" value="ACP_SdgA_C"/>
    <property type="match status" value="1"/>
</dbReference>
<dbReference type="PROSITE" id="PS00606">
    <property type="entry name" value="KS3_1"/>
    <property type="match status" value="1"/>
</dbReference>
<dbReference type="EMBL" id="JBANMG010000007">
    <property type="protein sequence ID" value="KAK6950725.1"/>
    <property type="molecule type" value="Genomic_DNA"/>
</dbReference>
<proteinExistence type="predicted"/>
<dbReference type="SUPFAM" id="SSF47336">
    <property type="entry name" value="ACP-like"/>
    <property type="match status" value="1"/>
</dbReference>
<dbReference type="GO" id="GO:0031177">
    <property type="term" value="F:phosphopantetheine binding"/>
    <property type="evidence" value="ECO:0007669"/>
    <property type="project" value="InterPro"/>
</dbReference>
<dbReference type="Gene3D" id="3.40.47.10">
    <property type="match status" value="1"/>
</dbReference>
<dbReference type="GO" id="GO:0004315">
    <property type="term" value="F:3-oxoacyl-[acyl-carrier-protein] synthase activity"/>
    <property type="evidence" value="ECO:0007669"/>
    <property type="project" value="InterPro"/>
</dbReference>
<gene>
    <name evidence="8" type="ORF">Daesc_007250</name>
</gene>
<dbReference type="GO" id="GO:0016491">
    <property type="term" value="F:oxidoreductase activity"/>
    <property type="evidence" value="ECO:0007669"/>
    <property type="project" value="UniProtKB-KW"/>
</dbReference>
<dbReference type="InterPro" id="IPR016039">
    <property type="entry name" value="Thiolase-like"/>
</dbReference>
<dbReference type="PROSITE" id="PS50075">
    <property type="entry name" value="CARRIER"/>
    <property type="match status" value="1"/>
</dbReference>
<evidence type="ECO:0000256" key="1">
    <source>
        <dbReference type="ARBA" id="ARBA00022450"/>
    </source>
</evidence>
<dbReference type="SMART" id="SM00823">
    <property type="entry name" value="PKS_PP"/>
    <property type="match status" value="1"/>
</dbReference>
<dbReference type="InterPro" id="IPR009081">
    <property type="entry name" value="PP-bd_ACP"/>
</dbReference>
<dbReference type="InterPro" id="IPR036291">
    <property type="entry name" value="NAD(P)-bd_dom_sf"/>
</dbReference>
<dbReference type="InterPro" id="IPR020806">
    <property type="entry name" value="PKS_PP-bd"/>
</dbReference>
<dbReference type="GO" id="GO:0006633">
    <property type="term" value="P:fatty acid biosynthetic process"/>
    <property type="evidence" value="ECO:0007669"/>
    <property type="project" value="InterPro"/>
</dbReference>
<keyword evidence="2" id="KW-0597">Phosphoprotein</keyword>
<evidence type="ECO:0000313" key="8">
    <source>
        <dbReference type="EMBL" id="KAK6950725.1"/>
    </source>
</evidence>
<feature type="domain" description="Carrier" evidence="6">
    <location>
        <begin position="826"/>
        <end position="904"/>
    </location>
</feature>
<accession>A0AAX6MDK4</accession>
<evidence type="ECO:0008006" key="10">
    <source>
        <dbReference type="Google" id="ProtNLM"/>
    </source>
</evidence>
<dbReference type="InterPro" id="IPR020841">
    <property type="entry name" value="PKS_Beta-ketoAc_synthase_dom"/>
</dbReference>
<evidence type="ECO:0000259" key="7">
    <source>
        <dbReference type="PROSITE" id="PS52004"/>
    </source>
</evidence>
<feature type="compositionally biased region" description="Basic and acidic residues" evidence="5">
    <location>
        <begin position="797"/>
        <end position="814"/>
    </location>
</feature>
<dbReference type="Gene3D" id="1.10.1200.10">
    <property type="entry name" value="ACP-like"/>
    <property type="match status" value="1"/>
</dbReference>
<dbReference type="Pfam" id="PF08659">
    <property type="entry name" value="KR"/>
    <property type="match status" value="1"/>
</dbReference>
<protein>
    <recommendedName>
        <fullName evidence="10">Polyketide synthase</fullName>
    </recommendedName>
</protein>
<keyword evidence="4" id="KW-0560">Oxidoreductase</keyword>
<dbReference type="Pfam" id="PF00109">
    <property type="entry name" value="ketoacyl-synt"/>
    <property type="match status" value="1"/>
</dbReference>
<keyword evidence="1" id="KW-0596">Phosphopantetheine</keyword>
<sequence>MENTMDNVKHAYLLEEDPRVFDNSFFEISPREAETMDPQTRILLETVYEGIESAGYSIQQLRGSPTAVFVGLFNSDHMHQTYRDLDSLPQYAATGISISIVANRVSYFFDWHGPSVSVDTACSSSMVGLHQAVRALRNGESEMAIAAGTNIILGPEIFISQSKLHMLSPTGRSHIWDASVDGYTRGEGVGAVVLKKLSQAIADGDHIDCIIRETGVNQDGRTPVWRNEQLNDRYNSTKRDITREISLSDVNRSVELCESHGSFDLRESFNKIKTGSTQIEVYASSAWPLTGSDGKPTWLSIGSVKGSGEKIVALSHSRFSHTTEIVADTDIFPWRSQSIKEDHVNLHALLAIVIAELILLGVKGSIWVHGADVSLAHTIRGVAELRGIDVFFSTTDAANSNPNMHFIHPFITNRDLQVIRPIGIEAFVNLELPGNEALHNTACSSLLTTTKVIKGFEMMFDSGVILPHSSAVFRDYIKHYVQIMQNKPPAFISQLNPSRVIALDEVHTLSAKTMHPLTIINWRATDKVSVQIRPVQHDSFFSANKTYLLFGLTGDLGLSIVEWMVDHGARYIVVSSRFPKVSQEFVKYITHKGATLRVVALDITNRDALQKAYAEIKATMPPVGGVMNGAIVLQDRTFLQASLDDFAAVMAPRVQGSQYIDELFHDTDLEFMIFFSSISAVIGNPGQAAYAAANLFMTGLANKRRRRGVPASVLYLGMVVGVGYIHHAESRAKYELQLQRNGCTAISEADLHHMIAEAIICGRPDSTQPADLITSLQKVNTAAWRDNPRFGLNFSGEGERTQRSKQPEKQKEESVATQLAAAKNGEVALQVIQKGLARMIGKILQTSEDQLYMDVTPSNLGIDSLVAVQVRSWFVKEVGANIPVMKVLGNYTLAQLCKEALSARQRSQD</sequence>
<evidence type="ECO:0000256" key="3">
    <source>
        <dbReference type="ARBA" id="ARBA00022679"/>
    </source>
</evidence>
<dbReference type="PANTHER" id="PTHR43775">
    <property type="entry name" value="FATTY ACID SYNTHASE"/>
    <property type="match status" value="1"/>
</dbReference>
<dbReference type="PANTHER" id="PTHR43775:SF20">
    <property type="entry name" value="HYBRID PKS-NRPS SYNTHETASE APDA"/>
    <property type="match status" value="1"/>
</dbReference>
<keyword evidence="3" id="KW-0808">Transferase</keyword>
<dbReference type="InterPro" id="IPR057326">
    <property type="entry name" value="KR_dom"/>
</dbReference>
<dbReference type="Proteomes" id="UP001369815">
    <property type="component" value="Unassembled WGS sequence"/>
</dbReference>
<dbReference type="Gene3D" id="3.40.50.720">
    <property type="entry name" value="NAD(P)-binding Rossmann-like Domain"/>
    <property type="match status" value="1"/>
</dbReference>
<dbReference type="InterPro" id="IPR014030">
    <property type="entry name" value="Ketoacyl_synth_N"/>
</dbReference>